<keyword evidence="7" id="KW-1185">Reference proteome</keyword>
<dbReference type="InterPro" id="IPR051380">
    <property type="entry name" value="pH-response_reg_palI/RIM9"/>
</dbReference>
<evidence type="ECO:0000313" key="6">
    <source>
        <dbReference type="EMBL" id="WFD36331.1"/>
    </source>
</evidence>
<evidence type="ECO:0000256" key="5">
    <source>
        <dbReference type="SAM" id="Phobius"/>
    </source>
</evidence>
<dbReference type="AlphaFoldDB" id="A0AAF0JCW6"/>
<sequence>MRPAISLGLICAIAGAVLLAIATFCAPINNSIWLFTVSTSGIDLHCGVFGYCVDSKCSETSLGYTFDRMSIPGTNASLPNKGALNSDLTYILVLYPVAFGLAVLAVVCAFVAQFHSMGFAVFAALLTLCSAIVATVGFAIVFVLFFYAKNHLEGNRSGVEYGTALWLSIAGAAVLYLASILLWAGVHLLRTKRVSSKNRSSYYRQLFAAPEHQSGITEPERTVLAESYPEEHYALQPSQAAAGLPYDTTNDMSLSQMDSTYATTTAPKPSNYCYLQGSANDTSLTLGGDSYGYGGQYSQPYIQPETYVHPDTYAQPGTYAGATEIYSDAQPYLVPDQPGGVQMVPLGSYAAGGYNTDTYDASALVPHVAQQQPPGYAQSNALQPEKRR</sequence>
<evidence type="ECO:0008006" key="8">
    <source>
        <dbReference type="Google" id="ProtNLM"/>
    </source>
</evidence>
<dbReference type="Proteomes" id="UP001219933">
    <property type="component" value="Chromosome 4"/>
</dbReference>
<feature type="transmembrane region" description="Helical" evidence="5">
    <location>
        <begin position="165"/>
        <end position="189"/>
    </location>
</feature>
<dbReference type="InterPro" id="IPR009571">
    <property type="entry name" value="SUR7/Rim9-like_fungi"/>
</dbReference>
<proteinExistence type="predicted"/>
<evidence type="ECO:0000256" key="1">
    <source>
        <dbReference type="ARBA" id="ARBA00004141"/>
    </source>
</evidence>
<dbReference type="EMBL" id="CP119880">
    <property type="protein sequence ID" value="WFD36331.1"/>
    <property type="molecule type" value="Genomic_DNA"/>
</dbReference>
<evidence type="ECO:0000256" key="2">
    <source>
        <dbReference type="ARBA" id="ARBA00022692"/>
    </source>
</evidence>
<keyword evidence="4 5" id="KW-0472">Membrane</keyword>
<dbReference type="Gene3D" id="1.20.140.150">
    <property type="match status" value="1"/>
</dbReference>
<organism evidence="6 7">
    <name type="scientific">Malassezia cuniculi</name>
    <dbReference type="NCBI Taxonomy" id="948313"/>
    <lineage>
        <taxon>Eukaryota</taxon>
        <taxon>Fungi</taxon>
        <taxon>Dikarya</taxon>
        <taxon>Basidiomycota</taxon>
        <taxon>Ustilaginomycotina</taxon>
        <taxon>Malasseziomycetes</taxon>
        <taxon>Malasseziales</taxon>
        <taxon>Malasseziaceae</taxon>
        <taxon>Malassezia</taxon>
    </lineage>
</organism>
<evidence type="ECO:0000256" key="4">
    <source>
        <dbReference type="ARBA" id="ARBA00023136"/>
    </source>
</evidence>
<accession>A0AAF0JCW6</accession>
<dbReference type="PANTHER" id="PTHR28013:SF3">
    <property type="entry name" value="PROTEIN DCV1-RELATED"/>
    <property type="match status" value="1"/>
</dbReference>
<protein>
    <recommendedName>
        <fullName evidence="8">Pali-domain-containing protein</fullName>
    </recommendedName>
</protein>
<gene>
    <name evidence="6" type="ORF">MCUN1_003210</name>
</gene>
<evidence type="ECO:0000313" key="7">
    <source>
        <dbReference type="Proteomes" id="UP001219933"/>
    </source>
</evidence>
<reference evidence="6" key="1">
    <citation type="submission" date="2023-03" db="EMBL/GenBank/DDBJ databases">
        <title>Mating type loci evolution in Malassezia.</title>
        <authorList>
            <person name="Coelho M.A."/>
        </authorList>
    </citation>
    <scope>NUCLEOTIDE SEQUENCE</scope>
    <source>
        <strain evidence="6">CBS 11721</strain>
    </source>
</reference>
<dbReference type="GO" id="GO:0035838">
    <property type="term" value="C:growing cell tip"/>
    <property type="evidence" value="ECO:0007669"/>
    <property type="project" value="TreeGrafter"/>
</dbReference>
<dbReference type="Pfam" id="PF06687">
    <property type="entry name" value="SUR7"/>
    <property type="match status" value="1"/>
</dbReference>
<name>A0AAF0JCW6_9BASI</name>
<feature type="transmembrane region" description="Helical" evidence="5">
    <location>
        <begin position="119"/>
        <end position="145"/>
    </location>
</feature>
<keyword evidence="2 5" id="KW-0812">Transmembrane</keyword>
<keyword evidence="3 5" id="KW-1133">Transmembrane helix</keyword>
<comment type="subcellular location">
    <subcellularLocation>
        <location evidence="1">Membrane</location>
        <topology evidence="1">Multi-pass membrane protein</topology>
    </subcellularLocation>
</comment>
<dbReference type="GO" id="GO:0005886">
    <property type="term" value="C:plasma membrane"/>
    <property type="evidence" value="ECO:0007669"/>
    <property type="project" value="InterPro"/>
</dbReference>
<dbReference type="GO" id="GO:0032153">
    <property type="term" value="C:cell division site"/>
    <property type="evidence" value="ECO:0007669"/>
    <property type="project" value="TreeGrafter"/>
</dbReference>
<dbReference type="PANTHER" id="PTHR28013">
    <property type="entry name" value="PROTEIN DCV1-RELATED"/>
    <property type="match status" value="1"/>
</dbReference>
<evidence type="ECO:0000256" key="3">
    <source>
        <dbReference type="ARBA" id="ARBA00022989"/>
    </source>
</evidence>
<feature type="transmembrane region" description="Helical" evidence="5">
    <location>
        <begin position="88"/>
        <end position="112"/>
    </location>
</feature>